<evidence type="ECO:0000256" key="1">
    <source>
        <dbReference type="SAM" id="MobiDB-lite"/>
    </source>
</evidence>
<feature type="compositionally biased region" description="Low complexity" evidence="1">
    <location>
        <begin position="178"/>
        <end position="192"/>
    </location>
</feature>
<dbReference type="InterPro" id="IPR036365">
    <property type="entry name" value="PGBD-like_sf"/>
</dbReference>
<dbReference type="OrthoDB" id="3268648at2"/>
<dbReference type="Pfam" id="PF01471">
    <property type="entry name" value="PG_binding_1"/>
    <property type="match status" value="1"/>
</dbReference>
<dbReference type="Proteomes" id="UP000245283">
    <property type="component" value="Unassembled WGS sequence"/>
</dbReference>
<organism evidence="3 4">
    <name type="scientific">Ancrocorticia populi</name>
    <dbReference type="NCBI Taxonomy" id="2175228"/>
    <lineage>
        <taxon>Bacteria</taxon>
        <taxon>Bacillati</taxon>
        <taxon>Actinomycetota</taxon>
        <taxon>Actinomycetes</taxon>
        <taxon>Actinomycetales</taxon>
        <taxon>Actinomycetaceae</taxon>
        <taxon>Ancrocorticia</taxon>
    </lineage>
</organism>
<evidence type="ECO:0000259" key="2">
    <source>
        <dbReference type="Pfam" id="PF01471"/>
    </source>
</evidence>
<dbReference type="InterPro" id="IPR036366">
    <property type="entry name" value="PGBDSf"/>
</dbReference>
<dbReference type="RefSeq" id="WP_109093799.1">
    <property type="nucleotide sequence ID" value="NZ_CAMELQ010000011.1"/>
</dbReference>
<evidence type="ECO:0000313" key="3">
    <source>
        <dbReference type="EMBL" id="PWF25972.1"/>
    </source>
</evidence>
<feature type="compositionally biased region" description="Gly residues" evidence="1">
    <location>
        <begin position="205"/>
        <end position="216"/>
    </location>
</feature>
<dbReference type="InterPro" id="IPR002477">
    <property type="entry name" value="Peptidoglycan-bd-like"/>
</dbReference>
<feature type="domain" description="Peptidoglycan binding-like" evidence="2">
    <location>
        <begin position="129"/>
        <end position="165"/>
    </location>
</feature>
<feature type="region of interest" description="Disordered" evidence="1">
    <location>
        <begin position="177"/>
        <end position="220"/>
    </location>
</feature>
<protein>
    <recommendedName>
        <fullName evidence="2">Peptidoglycan binding-like domain-containing protein</fullName>
    </recommendedName>
</protein>
<gene>
    <name evidence="3" type="ORF">DD236_07650</name>
</gene>
<proteinExistence type="predicted"/>
<dbReference type="SUPFAM" id="SSF47090">
    <property type="entry name" value="PGBD-like"/>
    <property type="match status" value="1"/>
</dbReference>
<name>A0A2V1K6S4_9ACTO</name>
<reference evidence="4" key="1">
    <citation type="submission" date="2018-05" db="EMBL/GenBank/DDBJ databases">
        <authorList>
            <person name="Li Y."/>
        </authorList>
    </citation>
    <scope>NUCLEOTIDE SEQUENCE [LARGE SCALE GENOMIC DNA]</scope>
    <source>
        <strain evidence="4">sk1b4</strain>
    </source>
</reference>
<dbReference type="Gene3D" id="1.10.101.10">
    <property type="entry name" value="PGBD-like superfamily/PGBD"/>
    <property type="match status" value="1"/>
</dbReference>
<sequence>MKRRFWWIGITVVVCLAVVAGAFAAGRFVRSPNEEAIENSQSQAVITAQVEERTLPAEMIQSKGKLKLGKSWDVSVSPSDGSLPVVTGSYASVGDTLYSGSVLAEVSGRPVLGLALPFDLYRDIYVGDSGADVREVQRALRDLGVYGGAVDGEYGPATAQAVKAMYTRAGVVAPDPVAEASSEEAGGSTSSSSDEDDDSDSGSATGEGGMAGGPAGGTSSVRLEPAKAYVPVVRSEFVTLTAGSATVVKVAGVNTQVGEDTPLATLRSGSASVTVRVGVAEKGSFKSGRKVNVQAASDTQQVASGRVRGISEFAQADPDAGKEIPGYDVTVEVADPEGLSDDQEVVVIAEAGEAVSGIAVPVTALREDGSDTFVVLAGVEGKHVPVTVEQVSEGYAVLDEPTVKPGDEIVVSNR</sequence>
<evidence type="ECO:0000313" key="4">
    <source>
        <dbReference type="Proteomes" id="UP000245283"/>
    </source>
</evidence>
<dbReference type="AlphaFoldDB" id="A0A2V1K6S4"/>
<comment type="caution">
    <text evidence="3">The sequence shown here is derived from an EMBL/GenBank/DDBJ whole genome shotgun (WGS) entry which is preliminary data.</text>
</comment>
<keyword evidence="4" id="KW-1185">Reference proteome</keyword>
<dbReference type="EMBL" id="QETB01000004">
    <property type="protein sequence ID" value="PWF25972.1"/>
    <property type="molecule type" value="Genomic_DNA"/>
</dbReference>
<accession>A0A2V1K6S4</accession>